<evidence type="ECO:0000259" key="18">
    <source>
        <dbReference type="Pfam" id="PF00408"/>
    </source>
</evidence>
<feature type="active site" description="Phosphoserine intermediate" evidence="15">
    <location>
        <position position="65"/>
    </location>
</feature>
<dbReference type="Pfam" id="PF00408">
    <property type="entry name" value="PGM_PMM_IV"/>
    <property type="match status" value="1"/>
</dbReference>
<feature type="binding site" description="via phosphate group" evidence="17">
    <location>
        <position position="65"/>
    </location>
    <ligand>
        <name>Mg(2+)</name>
        <dbReference type="ChEBI" id="CHEBI:18420"/>
    </ligand>
</feature>
<reference evidence="22 23" key="1">
    <citation type="journal article" date="2024" name="BMC Genomics">
        <title>Genome assembly of redclaw crayfish (Cherax quadricarinatus) provides insights into its immune adaptation and hypoxia tolerance.</title>
        <authorList>
            <person name="Liu Z."/>
            <person name="Zheng J."/>
            <person name="Li H."/>
            <person name="Fang K."/>
            <person name="Wang S."/>
            <person name="He J."/>
            <person name="Zhou D."/>
            <person name="Weng S."/>
            <person name="Chi M."/>
            <person name="Gu Z."/>
            <person name="He J."/>
            <person name="Li F."/>
            <person name="Wang M."/>
        </authorList>
    </citation>
    <scope>NUCLEOTIDE SEQUENCE [LARGE SCALE GENOMIC DNA]</scope>
    <source>
        <strain evidence="22">ZL_2023a</strain>
    </source>
</reference>
<dbReference type="SUPFAM" id="SSF53738">
    <property type="entry name" value="Phosphoglucomutase, first 3 domains"/>
    <property type="match status" value="3"/>
</dbReference>
<name>A0AAW0XIZ1_CHEQU</name>
<sequence length="540" mass="58462">MAYTRAERLAIDTYSKCDTREIKYGTAGFRSKADQLDYIMYRMGLLAGLRAQDTSAAIGVMITASHNPEQDNGIKLVDPMGEMLAPAWEAHATTLVNAPDDGVAGVLEKIVSEACIDTNKKALVFVGRDTRPSSNRLRDAVIAGVTAIGGEVKDFGIISTPILHYVVTCYNDGENYGKATVKGYYQKIAQAFVKLRSSSSSHGNYDPVILFDGANGVGALAMTEFLNHLQDSLRVTIFNKGEGVLNHMCGADYVKVQQKWPEGVPKTQNVRCVSIDGDGDRVIYSVLDSEGRFHMLDGDKIATLVADYLQELVKSSGLKLKLGLVQTAYANGASTAYITKQLGIPVACARTGVKHLHRMAQQFDIGVYFEANGHGTVIFSTVAREAIQAAAKAKEGHAEKLSQVLDVINETVGDAISDMLLVESILHARGWSVLDWNEAYTDFPNRQMTVTVADRAVITTTDAERECVTPEGLQDAINKIVSAFSKGRSFVRPSGTEDIVRIYAEASTQEEADNLAIQVACAVYELAGGIGDRPKASMLL</sequence>
<evidence type="ECO:0000256" key="4">
    <source>
        <dbReference type="ARBA" id="ARBA00012731"/>
    </source>
</evidence>
<feature type="domain" description="Phosphoacetylglucosamine mutase AMG1" evidence="20">
    <location>
        <begin position="297"/>
        <end position="431"/>
    </location>
</feature>
<dbReference type="Pfam" id="PF21405">
    <property type="entry name" value="AMG1_II"/>
    <property type="match status" value="1"/>
</dbReference>
<comment type="pathway">
    <text evidence="2 14">Nucleotide-sugar biosynthesis; UDP-N-acetyl-alpha-D-glucosamine biosynthesis; N-acetyl-alpha-D-glucosamine 1-phosphate from alpha-D-glucosamine 6-phosphate (route I): step 2/2.</text>
</comment>
<comment type="function">
    <text evidence="13">Catalyzes the conversion of GlcNAc-6-P into GlcNAc-1-P during the synthesis of uridine diphosphate/UDP-GlcNAc, which is a biosynthetic precursor of chitin and also supplies the amino sugars for N-linked oligosaccharides of glycoproteins.</text>
</comment>
<evidence type="ECO:0000256" key="5">
    <source>
        <dbReference type="ARBA" id="ARBA00022553"/>
    </source>
</evidence>
<dbReference type="Pfam" id="PF21404">
    <property type="entry name" value="AMG1_III"/>
    <property type="match status" value="1"/>
</dbReference>
<dbReference type="InterPro" id="IPR005844">
    <property type="entry name" value="A-D-PHexomutase_a/b/a-I"/>
</dbReference>
<dbReference type="PIRSF" id="PIRSF016408">
    <property type="entry name" value="PAGM"/>
    <property type="match status" value="1"/>
</dbReference>
<dbReference type="FunFam" id="3.40.120.10:FF:000013">
    <property type="entry name" value="Phosphoacetylglucosamine mutase"/>
    <property type="match status" value="1"/>
</dbReference>
<dbReference type="EMBL" id="JARKIK010000022">
    <property type="protein sequence ID" value="KAK8744401.1"/>
    <property type="molecule type" value="Genomic_DNA"/>
</dbReference>
<evidence type="ECO:0000313" key="23">
    <source>
        <dbReference type="Proteomes" id="UP001445076"/>
    </source>
</evidence>
<dbReference type="GO" id="GO:0000287">
    <property type="term" value="F:magnesium ion binding"/>
    <property type="evidence" value="ECO:0007669"/>
    <property type="project" value="InterPro"/>
</dbReference>
<dbReference type="SUPFAM" id="SSF55957">
    <property type="entry name" value="Phosphoglucomutase, C-terminal domain"/>
    <property type="match status" value="1"/>
</dbReference>
<dbReference type="EC" id="5.4.2.3" evidence="4 14"/>
<feature type="domain" description="Phosphoacetylglucosamine mutase AMG1" evidence="21">
    <location>
        <begin position="179"/>
        <end position="283"/>
    </location>
</feature>
<feature type="binding site" evidence="17">
    <location>
        <position position="280"/>
    </location>
    <ligand>
        <name>Mg(2+)</name>
        <dbReference type="ChEBI" id="CHEBI:18420"/>
    </ligand>
</feature>
<evidence type="ECO:0000256" key="7">
    <source>
        <dbReference type="ARBA" id="ARBA00022842"/>
    </source>
</evidence>
<feature type="binding site" evidence="17">
    <location>
        <position position="278"/>
    </location>
    <ligand>
        <name>Mg(2+)</name>
        <dbReference type="ChEBI" id="CHEBI:18420"/>
    </ligand>
</feature>
<dbReference type="InterPro" id="IPR016657">
    <property type="entry name" value="PAGM"/>
</dbReference>
<keyword evidence="8 14" id="KW-0413">Isomerase</keyword>
<dbReference type="InterPro" id="IPR016055">
    <property type="entry name" value="A-D-PHexomutase_a/b/a-I/II/III"/>
</dbReference>
<dbReference type="PROSITE" id="PS00710">
    <property type="entry name" value="PGM_PMM"/>
    <property type="match status" value="1"/>
</dbReference>
<evidence type="ECO:0000256" key="1">
    <source>
        <dbReference type="ARBA" id="ARBA00000558"/>
    </source>
</evidence>
<evidence type="ECO:0000313" key="22">
    <source>
        <dbReference type="EMBL" id="KAK8744401.1"/>
    </source>
</evidence>
<evidence type="ECO:0000259" key="21">
    <source>
        <dbReference type="Pfam" id="PF21405"/>
    </source>
</evidence>
<dbReference type="GO" id="GO:0071555">
    <property type="term" value="P:cell wall organization"/>
    <property type="evidence" value="ECO:0007669"/>
    <property type="project" value="UniProtKB-KW"/>
</dbReference>
<feature type="domain" description="Alpha-D-phosphohexomutase alpha/beta/alpha" evidence="19">
    <location>
        <begin position="53"/>
        <end position="97"/>
    </location>
</feature>
<evidence type="ECO:0000256" key="8">
    <source>
        <dbReference type="ARBA" id="ARBA00023235"/>
    </source>
</evidence>
<dbReference type="Gene3D" id="3.30.310.50">
    <property type="entry name" value="Alpha-D-phosphohexomutase, C-terminal domain"/>
    <property type="match status" value="1"/>
</dbReference>
<evidence type="ECO:0000259" key="19">
    <source>
        <dbReference type="Pfam" id="PF02878"/>
    </source>
</evidence>
<keyword evidence="7 14" id="KW-0460">Magnesium</keyword>
<evidence type="ECO:0000256" key="6">
    <source>
        <dbReference type="ARBA" id="ARBA00022723"/>
    </source>
</evidence>
<evidence type="ECO:0000256" key="10">
    <source>
        <dbReference type="ARBA" id="ARBA00023316"/>
    </source>
</evidence>
<evidence type="ECO:0000256" key="11">
    <source>
        <dbReference type="ARBA" id="ARBA00031926"/>
    </source>
</evidence>
<evidence type="ECO:0000256" key="14">
    <source>
        <dbReference type="PIRNR" id="PIRNR016408"/>
    </source>
</evidence>
<feature type="domain" description="Alpha-D-phosphohexomutase C-terminal" evidence="18">
    <location>
        <begin position="484"/>
        <end position="520"/>
    </location>
</feature>
<dbReference type="InterPro" id="IPR005843">
    <property type="entry name" value="A-D-PHexomutase_C"/>
</dbReference>
<keyword evidence="5" id="KW-0597">Phosphoprotein</keyword>
<organism evidence="22 23">
    <name type="scientific">Cherax quadricarinatus</name>
    <name type="common">Australian red claw crayfish</name>
    <dbReference type="NCBI Taxonomy" id="27406"/>
    <lineage>
        <taxon>Eukaryota</taxon>
        <taxon>Metazoa</taxon>
        <taxon>Ecdysozoa</taxon>
        <taxon>Arthropoda</taxon>
        <taxon>Crustacea</taxon>
        <taxon>Multicrustacea</taxon>
        <taxon>Malacostraca</taxon>
        <taxon>Eumalacostraca</taxon>
        <taxon>Eucarida</taxon>
        <taxon>Decapoda</taxon>
        <taxon>Pleocyemata</taxon>
        <taxon>Astacidea</taxon>
        <taxon>Parastacoidea</taxon>
        <taxon>Parastacidae</taxon>
        <taxon>Cherax</taxon>
    </lineage>
</organism>
<protein>
    <recommendedName>
        <fullName evidence="4 14">Phosphoacetylglucosamine mutase</fullName>
        <shortName evidence="14">PAGM</shortName>
        <ecNumber evidence="4 14">5.4.2.3</ecNumber>
    </recommendedName>
    <alternativeName>
        <fullName evidence="12 14">Acetylglucosamine phosphomutase</fullName>
    </alternativeName>
    <alternativeName>
        <fullName evidence="11 14">N-acetylglucosamine-phosphate mutase</fullName>
    </alternativeName>
</protein>
<comment type="catalytic activity">
    <reaction evidence="1 14">
        <text>N-acetyl-alpha-D-glucosamine 1-phosphate = N-acetyl-D-glucosamine 6-phosphate</text>
        <dbReference type="Rhea" id="RHEA:23804"/>
        <dbReference type="ChEBI" id="CHEBI:57513"/>
        <dbReference type="ChEBI" id="CHEBI:57776"/>
        <dbReference type="EC" id="5.4.2.3"/>
    </reaction>
</comment>
<dbReference type="GO" id="GO:0004610">
    <property type="term" value="F:phosphoacetylglucosamine mutase activity"/>
    <property type="evidence" value="ECO:0007669"/>
    <property type="project" value="UniProtKB-UniRule"/>
</dbReference>
<comment type="function">
    <text evidence="14">Catalyzes the conversion of GlcNAc-6-P into GlcNAc-1-P during the synthesis of uridine diphosphate/UDP-GlcNAc, a sugar nucleotide critical to multiple glycosylation pathways including protein N- and O-glycosylation.</text>
</comment>
<evidence type="ECO:0000256" key="13">
    <source>
        <dbReference type="ARBA" id="ARBA00059527"/>
    </source>
</evidence>
<dbReference type="InterPro" id="IPR049023">
    <property type="entry name" value="AMG1_II"/>
</dbReference>
<evidence type="ECO:0000259" key="20">
    <source>
        <dbReference type="Pfam" id="PF21404"/>
    </source>
</evidence>
<dbReference type="PANTHER" id="PTHR45955:SF1">
    <property type="entry name" value="PHOSPHOACETYLGLUCOSAMINE MUTASE"/>
    <property type="match status" value="1"/>
</dbReference>
<dbReference type="GO" id="GO:0006048">
    <property type="term" value="P:UDP-N-acetylglucosamine biosynthetic process"/>
    <property type="evidence" value="ECO:0007669"/>
    <property type="project" value="UniProtKB-UniRule"/>
</dbReference>
<feature type="binding site" evidence="17">
    <location>
        <position position="276"/>
    </location>
    <ligand>
        <name>Mg(2+)</name>
        <dbReference type="ChEBI" id="CHEBI:18420"/>
    </ligand>
</feature>
<dbReference type="GO" id="GO:0005975">
    <property type="term" value="P:carbohydrate metabolic process"/>
    <property type="evidence" value="ECO:0007669"/>
    <property type="project" value="InterPro"/>
</dbReference>
<gene>
    <name evidence="22" type="ORF">OTU49_000774</name>
</gene>
<keyword evidence="6 14" id="KW-0479">Metal-binding</keyword>
<dbReference type="InterPro" id="IPR016066">
    <property type="entry name" value="A-D-PHexomutase_CS"/>
</dbReference>
<comment type="similarity">
    <text evidence="3 14">Belongs to the phosphohexose mutase family.</text>
</comment>
<dbReference type="PANTHER" id="PTHR45955">
    <property type="entry name" value="PHOSPHOACETYLGLUCOSAMINE MUTASE"/>
    <property type="match status" value="1"/>
</dbReference>
<comment type="cofactor">
    <cofactor evidence="14 17">
        <name>Mg(2+)</name>
        <dbReference type="ChEBI" id="CHEBI:18420"/>
    </cofactor>
    <text evidence="14 17">Binds 1 Mg(2+) ion per subunit.</text>
</comment>
<dbReference type="FunFam" id="3.40.120.10:FF:000023">
    <property type="entry name" value="Phosphoacetylglucosamine mutase"/>
    <property type="match status" value="1"/>
</dbReference>
<evidence type="ECO:0000256" key="9">
    <source>
        <dbReference type="ARBA" id="ARBA00023277"/>
    </source>
</evidence>
<dbReference type="InterPro" id="IPR049022">
    <property type="entry name" value="AMG1_III"/>
</dbReference>
<keyword evidence="23" id="KW-1185">Reference proteome</keyword>
<evidence type="ECO:0000256" key="12">
    <source>
        <dbReference type="ARBA" id="ARBA00032065"/>
    </source>
</evidence>
<proteinExistence type="inferred from homology"/>
<dbReference type="CDD" id="cd03086">
    <property type="entry name" value="PGM3"/>
    <property type="match status" value="1"/>
</dbReference>
<keyword evidence="10" id="KW-0961">Cell wall biogenesis/degradation</keyword>
<feature type="binding site" evidence="16">
    <location>
        <position position="501"/>
    </location>
    <ligand>
        <name>substrate</name>
    </ligand>
</feature>
<comment type="caution">
    <text evidence="22">The sequence shown here is derived from an EMBL/GenBank/DDBJ whole genome shotgun (WGS) entry which is preliminary data.</text>
</comment>
<feature type="binding site" evidence="16">
    <location>
        <begin position="370"/>
        <end position="372"/>
    </location>
    <ligand>
        <name>substrate</name>
    </ligand>
</feature>
<evidence type="ECO:0000256" key="16">
    <source>
        <dbReference type="PIRSR" id="PIRSR016408-2"/>
    </source>
</evidence>
<dbReference type="InterPro" id="IPR036900">
    <property type="entry name" value="A-D-PHexomutase_C_sf"/>
</dbReference>
<dbReference type="AlphaFoldDB" id="A0AAW0XIZ1"/>
<evidence type="ECO:0000256" key="3">
    <source>
        <dbReference type="ARBA" id="ARBA00010231"/>
    </source>
</evidence>
<dbReference type="Proteomes" id="UP001445076">
    <property type="component" value="Unassembled WGS sequence"/>
</dbReference>
<evidence type="ECO:0000256" key="2">
    <source>
        <dbReference type="ARBA" id="ARBA00004865"/>
    </source>
</evidence>
<keyword evidence="9" id="KW-0119">Carbohydrate metabolism</keyword>
<evidence type="ECO:0000256" key="15">
    <source>
        <dbReference type="PIRSR" id="PIRSR016408-1"/>
    </source>
</evidence>
<feature type="binding site" evidence="16">
    <location>
        <begin position="492"/>
        <end position="496"/>
    </location>
    <ligand>
        <name>substrate</name>
    </ligand>
</feature>
<dbReference type="FunFam" id="3.30.310.50:FF:000003">
    <property type="entry name" value="Phosphoacetylglucosamine mutase"/>
    <property type="match status" value="1"/>
</dbReference>
<accession>A0AAW0XIZ1</accession>
<dbReference type="Gene3D" id="3.40.120.10">
    <property type="entry name" value="Alpha-D-Glucose-1,6-Bisphosphate, subunit A, domain 3"/>
    <property type="match status" value="3"/>
</dbReference>
<evidence type="ECO:0000256" key="17">
    <source>
        <dbReference type="PIRSR" id="PIRSR016408-3"/>
    </source>
</evidence>
<feature type="domain" description="Alpha-D-phosphohexomutase alpha/beta/alpha" evidence="19">
    <location>
        <begin position="118"/>
        <end position="169"/>
    </location>
</feature>
<dbReference type="Pfam" id="PF02878">
    <property type="entry name" value="PGM_PMM_I"/>
    <property type="match status" value="2"/>
</dbReference>